<dbReference type="PANTHER" id="PTHR30537">
    <property type="entry name" value="HTH-TYPE TRANSCRIPTIONAL REGULATOR"/>
    <property type="match status" value="1"/>
</dbReference>
<dbReference type="Pfam" id="PF00126">
    <property type="entry name" value="HTH_1"/>
    <property type="match status" value="1"/>
</dbReference>
<evidence type="ECO:0000256" key="2">
    <source>
        <dbReference type="ARBA" id="ARBA00023015"/>
    </source>
</evidence>
<comment type="caution">
    <text evidence="7">The sequence shown here is derived from an EMBL/GenBank/DDBJ whole genome shotgun (WGS) entry which is preliminary data.</text>
</comment>
<dbReference type="InterPro" id="IPR000847">
    <property type="entry name" value="LysR_HTH_N"/>
</dbReference>
<dbReference type="Pfam" id="PF03466">
    <property type="entry name" value="LysR_substrate"/>
    <property type="match status" value="1"/>
</dbReference>
<feature type="region of interest" description="Disordered" evidence="5">
    <location>
        <begin position="376"/>
        <end position="400"/>
    </location>
</feature>
<keyword evidence="4" id="KW-0804">Transcription</keyword>
<keyword evidence="2" id="KW-0805">Transcription regulation</keyword>
<dbReference type="InterPro" id="IPR005119">
    <property type="entry name" value="LysR_subst-bd"/>
</dbReference>
<dbReference type="SUPFAM" id="SSF53850">
    <property type="entry name" value="Periplasmic binding protein-like II"/>
    <property type="match status" value="1"/>
</dbReference>
<evidence type="ECO:0000256" key="4">
    <source>
        <dbReference type="ARBA" id="ARBA00023163"/>
    </source>
</evidence>
<dbReference type="GO" id="GO:0003677">
    <property type="term" value="F:DNA binding"/>
    <property type="evidence" value="ECO:0007669"/>
    <property type="project" value="UniProtKB-KW"/>
</dbReference>
<keyword evidence="8" id="KW-1185">Reference proteome</keyword>
<accession>A0ABS4EVR0</accession>
<evidence type="ECO:0000256" key="3">
    <source>
        <dbReference type="ARBA" id="ARBA00023125"/>
    </source>
</evidence>
<dbReference type="InterPro" id="IPR036388">
    <property type="entry name" value="WH-like_DNA-bd_sf"/>
</dbReference>
<dbReference type="PANTHER" id="PTHR30537:SF3">
    <property type="entry name" value="TRANSCRIPTIONAL REGULATORY PROTEIN"/>
    <property type="match status" value="1"/>
</dbReference>
<dbReference type="Gene3D" id="3.40.190.290">
    <property type="match status" value="1"/>
</dbReference>
<gene>
    <name evidence="7" type="ORF">J2Z75_005579</name>
</gene>
<dbReference type="PROSITE" id="PS50931">
    <property type="entry name" value="HTH_LYSR"/>
    <property type="match status" value="1"/>
</dbReference>
<organism evidence="7 8">
    <name type="scientific">Rhizobium herbae</name>
    <dbReference type="NCBI Taxonomy" id="508661"/>
    <lineage>
        <taxon>Bacteria</taxon>
        <taxon>Pseudomonadati</taxon>
        <taxon>Pseudomonadota</taxon>
        <taxon>Alphaproteobacteria</taxon>
        <taxon>Hyphomicrobiales</taxon>
        <taxon>Rhizobiaceae</taxon>
        <taxon>Rhizobium/Agrobacterium group</taxon>
        <taxon>Rhizobium</taxon>
    </lineage>
</organism>
<evidence type="ECO:0000256" key="5">
    <source>
        <dbReference type="SAM" id="MobiDB-lite"/>
    </source>
</evidence>
<dbReference type="Gene3D" id="1.10.10.10">
    <property type="entry name" value="Winged helix-like DNA-binding domain superfamily/Winged helix DNA-binding domain"/>
    <property type="match status" value="1"/>
</dbReference>
<evidence type="ECO:0000313" key="7">
    <source>
        <dbReference type="EMBL" id="MBP1862048.1"/>
    </source>
</evidence>
<proteinExistence type="inferred from homology"/>
<dbReference type="SUPFAM" id="SSF46785">
    <property type="entry name" value="Winged helix' DNA-binding domain"/>
    <property type="match status" value="1"/>
</dbReference>
<protein>
    <submittedName>
        <fullName evidence="7">DNA-binding transcriptional LysR family regulator</fullName>
    </submittedName>
</protein>
<dbReference type="InterPro" id="IPR058163">
    <property type="entry name" value="LysR-type_TF_proteobact-type"/>
</dbReference>
<evidence type="ECO:0000256" key="1">
    <source>
        <dbReference type="ARBA" id="ARBA00009437"/>
    </source>
</evidence>
<dbReference type="EMBL" id="JAGGJV010000013">
    <property type="protein sequence ID" value="MBP1862048.1"/>
    <property type="molecule type" value="Genomic_DNA"/>
</dbReference>
<keyword evidence="3 7" id="KW-0238">DNA-binding</keyword>
<comment type="similarity">
    <text evidence="1">Belongs to the LysR transcriptional regulatory family.</text>
</comment>
<evidence type="ECO:0000313" key="8">
    <source>
        <dbReference type="Proteomes" id="UP000823786"/>
    </source>
</evidence>
<sequence>MKPDPVVLAAGLKEQHAVPGVFRQPVGKDAPCCPGPHDNVIIIPLHRVSPSFDRYVTGLLATSLKTRNANAHSMCKKEFWKLDWDNIRVFLHVARTGRIIDAAQVLALDHSTISRRLSKLEESLGVQLFERAGRRLRITSAGEELRRSAAKLESIVLQEIGGLGAETTGMTGRVRIGAPEGLGVGYLGGRIAAIMQDYPNLDIELVALPQTFSLSSREADIAITLDRPEEGSLATRKLTDYALGFYATRKYLGRNGIPQMLDDLTGHTLCGYIPGLLHTKELAYLDVPGLTSAMRFTSTSIVAQCAMIESGMAMGILPAYLTAGKHLLVPVLQSSFLLRRSYWLSVHEDLRRHARIRKTVDLLTAAVRRERSLFNKPSSTHFASKPQRGADGPNPENALA</sequence>
<name>A0ABS4EVR0_9HYPH</name>
<dbReference type="RefSeq" id="WP_327791306.1">
    <property type="nucleotide sequence ID" value="NZ_JAGGJV010000013.1"/>
</dbReference>
<dbReference type="Proteomes" id="UP000823786">
    <property type="component" value="Unassembled WGS sequence"/>
</dbReference>
<reference evidence="7 8" key="1">
    <citation type="submission" date="2021-03" db="EMBL/GenBank/DDBJ databases">
        <title>Genomic Encyclopedia of Type Strains, Phase IV (KMG-IV): sequencing the most valuable type-strain genomes for metagenomic binning, comparative biology and taxonomic classification.</title>
        <authorList>
            <person name="Goeker M."/>
        </authorList>
    </citation>
    <scope>NUCLEOTIDE SEQUENCE [LARGE SCALE GENOMIC DNA]</scope>
    <source>
        <strain evidence="7 8">DSM 26427</strain>
    </source>
</reference>
<evidence type="ECO:0000259" key="6">
    <source>
        <dbReference type="PROSITE" id="PS50931"/>
    </source>
</evidence>
<feature type="domain" description="HTH lysR-type" evidence="6">
    <location>
        <begin position="82"/>
        <end position="139"/>
    </location>
</feature>
<dbReference type="InterPro" id="IPR036390">
    <property type="entry name" value="WH_DNA-bd_sf"/>
</dbReference>